<reference evidence="12" key="1">
    <citation type="submission" date="2023-04" db="EMBL/GenBank/DDBJ databases">
        <title>Ambrosiozyma monospora NBRC 1965.</title>
        <authorList>
            <person name="Ichikawa N."/>
            <person name="Sato H."/>
            <person name="Tonouchi N."/>
        </authorList>
    </citation>
    <scope>NUCLEOTIDE SEQUENCE</scope>
    <source>
        <strain evidence="12">NBRC 1965</strain>
    </source>
</reference>
<evidence type="ECO:0000256" key="8">
    <source>
        <dbReference type="ARBA" id="ARBA00023136"/>
    </source>
</evidence>
<feature type="transmembrane region" description="Helical" evidence="9">
    <location>
        <begin position="54"/>
        <end position="75"/>
    </location>
</feature>
<organism evidence="12 13">
    <name type="scientific">Ambrosiozyma monospora</name>
    <name type="common">Yeast</name>
    <name type="synonym">Endomycopsis monosporus</name>
    <dbReference type="NCBI Taxonomy" id="43982"/>
    <lineage>
        <taxon>Eukaryota</taxon>
        <taxon>Fungi</taxon>
        <taxon>Dikarya</taxon>
        <taxon>Ascomycota</taxon>
        <taxon>Saccharomycotina</taxon>
        <taxon>Pichiomycetes</taxon>
        <taxon>Pichiales</taxon>
        <taxon>Pichiaceae</taxon>
        <taxon>Ambrosiozyma</taxon>
    </lineage>
</organism>
<dbReference type="InterPro" id="IPR003855">
    <property type="entry name" value="K+_transporter"/>
</dbReference>
<dbReference type="Proteomes" id="UP001165063">
    <property type="component" value="Unassembled WGS sequence"/>
</dbReference>
<evidence type="ECO:0000256" key="9">
    <source>
        <dbReference type="SAM" id="Phobius"/>
    </source>
</evidence>
<dbReference type="Pfam" id="PF22776">
    <property type="entry name" value="K_trans_C"/>
    <property type="match status" value="1"/>
</dbReference>
<feature type="transmembrane region" description="Helical" evidence="9">
    <location>
        <begin position="12"/>
        <end position="30"/>
    </location>
</feature>
<gene>
    <name evidence="12" type="ORF">Amon01_000195100</name>
</gene>
<evidence type="ECO:0000313" key="12">
    <source>
        <dbReference type="EMBL" id="GMG21381.1"/>
    </source>
</evidence>
<evidence type="ECO:0000313" key="13">
    <source>
        <dbReference type="Proteomes" id="UP001165063"/>
    </source>
</evidence>
<feature type="domain" description="K+ potassium transporter C-terminal" evidence="11">
    <location>
        <begin position="605"/>
        <end position="678"/>
    </location>
</feature>
<protein>
    <submittedName>
        <fullName evidence="12">Unnamed protein product</fullName>
    </submittedName>
</protein>
<comment type="caution">
    <text evidence="12">The sequence shown here is derived from an EMBL/GenBank/DDBJ whole genome shotgun (WGS) entry which is preliminary data.</text>
</comment>
<keyword evidence="2" id="KW-0813">Transport</keyword>
<evidence type="ECO:0000256" key="6">
    <source>
        <dbReference type="ARBA" id="ARBA00022989"/>
    </source>
</evidence>
<dbReference type="NCBIfam" id="TIGR00794">
    <property type="entry name" value="kup"/>
    <property type="match status" value="1"/>
</dbReference>
<evidence type="ECO:0000256" key="1">
    <source>
        <dbReference type="ARBA" id="ARBA00004141"/>
    </source>
</evidence>
<keyword evidence="4 9" id="KW-0812">Transmembrane</keyword>
<evidence type="ECO:0000256" key="5">
    <source>
        <dbReference type="ARBA" id="ARBA00022958"/>
    </source>
</evidence>
<feature type="transmembrane region" description="Helical" evidence="9">
    <location>
        <begin position="479"/>
        <end position="499"/>
    </location>
</feature>
<evidence type="ECO:0000256" key="7">
    <source>
        <dbReference type="ARBA" id="ARBA00023065"/>
    </source>
</evidence>
<keyword evidence="8 9" id="KW-0472">Membrane</keyword>
<dbReference type="AlphaFoldDB" id="A0A9W7DHZ1"/>
<feature type="transmembrane region" description="Helical" evidence="9">
    <location>
        <begin position="425"/>
        <end position="445"/>
    </location>
</feature>
<keyword evidence="5" id="KW-0630">Potassium</keyword>
<keyword evidence="7" id="KW-0406">Ion transport</keyword>
<keyword evidence="3" id="KW-0633">Potassium transport</keyword>
<dbReference type="OrthoDB" id="504708at2759"/>
<sequence>MTVGKLSGHKFNGLLGTLVMSYNSLGAIYGDLGTSPLYTVSSIITSEPEHEKDVLRAISCIFWLFTIIVIFKYTFLVLTFGPNNGEGGQIAIYSKIARTLHIGPVGVKIPGGDSKNGDQVPDNDGNLLALTRTNTRNSTYSELVNTKMKSFLSKFTIGLCFYGCSLVFSDGLLTPTTSVLSAIAGIAVAKPDFEDKVMPISCVVLICLFLIQRYGSGKLSLVFSPIIAAWLLILFIDGCISVSQHPSVMKALNPAYAIDYLVNDGHVDALAPVMLSITGVEAMFADVAHFGPHAVQISLAFVVYPSLMICYLGQGSYLIRHPASYSNIFYESIPGGVGSNYYWFVFVMSTLATIIASQALILGVFSIVKQLIIIDCFPRFNLVYTSSKHKGKVYIPVVNYALMVLVVVTTVCFKNSNNVTAAYGLGISIDLLITTILLSICLHYVYHINILLVACFFFPFGVLEACLIVAGLKKVPHGAWFPLMVSVISFVCIATWRWFRSLKISKEIDSKRSIEDLFDNKKMKKQLKEAMVLDLRKKGDDEADSISSIALEGDETRDDNDNANDNDNDADTLDFNYKGKVTKIHRIPKAFLMYSAAASTNTFNHYLPNLFEHIVNCFSALPKVFILVETRVSTFPYLDEDTPKASLIKIDGPVPGFYRCIVRSGFMKQSRINKSLLREILFQVTELQELMDYYKVDDPFMITGELNIPVVEIFERDLISSKTLDQHMEDDLDIWSKKGSFNWRKAIRAPWWFIRENIINQVLSPFDGAINSSSMDYMIDTDLKNAKVNHESLYVSHRVIV</sequence>
<dbReference type="GO" id="GO:0016020">
    <property type="term" value="C:membrane"/>
    <property type="evidence" value="ECO:0007669"/>
    <property type="project" value="UniProtKB-SubCell"/>
</dbReference>
<dbReference type="EMBL" id="BSXU01000645">
    <property type="protein sequence ID" value="GMG21381.1"/>
    <property type="molecule type" value="Genomic_DNA"/>
</dbReference>
<proteinExistence type="predicted"/>
<feature type="transmembrane region" description="Helical" evidence="9">
    <location>
        <begin position="197"/>
        <end position="214"/>
    </location>
</feature>
<evidence type="ECO:0000256" key="2">
    <source>
        <dbReference type="ARBA" id="ARBA00022448"/>
    </source>
</evidence>
<accession>A0A9W7DHZ1</accession>
<keyword evidence="13" id="KW-1185">Reference proteome</keyword>
<dbReference type="PANTHER" id="PTHR30540:SF83">
    <property type="entry name" value="K+ POTASSIUM TRANSPORTER"/>
    <property type="match status" value="1"/>
</dbReference>
<dbReference type="GO" id="GO:0015079">
    <property type="term" value="F:potassium ion transmembrane transporter activity"/>
    <property type="evidence" value="ECO:0007669"/>
    <property type="project" value="InterPro"/>
</dbReference>
<feature type="transmembrane region" description="Helical" evidence="9">
    <location>
        <begin position="451"/>
        <end position="472"/>
    </location>
</feature>
<comment type="subcellular location">
    <subcellularLocation>
        <location evidence="1">Membrane</location>
        <topology evidence="1">Multi-pass membrane protein</topology>
    </subcellularLocation>
</comment>
<evidence type="ECO:0000256" key="3">
    <source>
        <dbReference type="ARBA" id="ARBA00022538"/>
    </source>
</evidence>
<feature type="transmembrane region" description="Helical" evidence="9">
    <location>
        <begin position="340"/>
        <end position="373"/>
    </location>
</feature>
<evidence type="ECO:0000259" key="10">
    <source>
        <dbReference type="Pfam" id="PF02705"/>
    </source>
</evidence>
<evidence type="ECO:0000256" key="4">
    <source>
        <dbReference type="ARBA" id="ARBA00022692"/>
    </source>
</evidence>
<feature type="transmembrane region" description="Helical" evidence="9">
    <location>
        <begin position="297"/>
        <end position="319"/>
    </location>
</feature>
<keyword evidence="6 9" id="KW-1133">Transmembrane helix</keyword>
<dbReference type="PANTHER" id="PTHR30540">
    <property type="entry name" value="OSMOTIC STRESS POTASSIUM TRANSPORTER"/>
    <property type="match status" value="1"/>
</dbReference>
<dbReference type="Pfam" id="PF02705">
    <property type="entry name" value="K_trans"/>
    <property type="match status" value="1"/>
</dbReference>
<dbReference type="InterPro" id="IPR053952">
    <property type="entry name" value="K_trans_C"/>
</dbReference>
<feature type="transmembrane region" description="Helical" evidence="9">
    <location>
        <begin position="151"/>
        <end position="168"/>
    </location>
</feature>
<feature type="transmembrane region" description="Helical" evidence="9">
    <location>
        <begin position="393"/>
        <end position="413"/>
    </location>
</feature>
<evidence type="ECO:0000259" key="11">
    <source>
        <dbReference type="Pfam" id="PF22776"/>
    </source>
</evidence>
<name>A0A9W7DHZ1_AMBMO</name>
<feature type="domain" description="K+ potassium transporter integral membrane" evidence="10">
    <location>
        <begin position="21"/>
        <end position="519"/>
    </location>
</feature>
<feature type="transmembrane region" description="Helical" evidence="9">
    <location>
        <begin position="221"/>
        <end position="243"/>
    </location>
</feature>
<dbReference type="InterPro" id="IPR053951">
    <property type="entry name" value="K_trans_N"/>
</dbReference>